<evidence type="ECO:0000256" key="1">
    <source>
        <dbReference type="ARBA" id="ARBA00000629"/>
    </source>
</evidence>
<keyword evidence="6 12" id="KW-0479">Metal-binding</keyword>
<protein>
    <recommendedName>
        <fullName evidence="5">cysteine dioxygenase</fullName>
        <ecNumber evidence="5">1.13.11.20</ecNumber>
    </recommendedName>
</protein>
<evidence type="ECO:0000256" key="8">
    <source>
        <dbReference type="ARBA" id="ARBA00022964"/>
    </source>
</evidence>
<proteinExistence type="inferred from homology"/>
<evidence type="ECO:0000256" key="9">
    <source>
        <dbReference type="ARBA" id="ARBA00023002"/>
    </source>
</evidence>
<feature type="compositionally biased region" description="Basic and acidic residues" evidence="13">
    <location>
        <begin position="1"/>
        <end position="14"/>
    </location>
</feature>
<dbReference type="UniPathway" id="UPA00012">
    <property type="reaction ID" value="UER00537"/>
</dbReference>
<dbReference type="GO" id="GO:0017172">
    <property type="term" value="F:cysteine dioxygenase activity"/>
    <property type="evidence" value="ECO:0007669"/>
    <property type="project" value="UniProtKB-EC"/>
</dbReference>
<keyword evidence="10 12" id="KW-0408">Iron</keyword>
<dbReference type="GO" id="GO:0008198">
    <property type="term" value="F:ferrous iron binding"/>
    <property type="evidence" value="ECO:0007669"/>
    <property type="project" value="UniProtKB-ARBA"/>
</dbReference>
<evidence type="ECO:0000256" key="6">
    <source>
        <dbReference type="ARBA" id="ARBA00022723"/>
    </source>
</evidence>
<reference evidence="14" key="1">
    <citation type="submission" date="2021-05" db="EMBL/GenBank/DDBJ databases">
        <authorList>
            <person name="Alioto T."/>
            <person name="Alioto T."/>
            <person name="Gomez Garrido J."/>
        </authorList>
    </citation>
    <scope>NUCLEOTIDE SEQUENCE</scope>
</reference>
<comment type="catalytic activity">
    <reaction evidence="1">
        <text>L-cysteine + O2 = 3-sulfino-L-alanine + H(+)</text>
        <dbReference type="Rhea" id="RHEA:20441"/>
        <dbReference type="ChEBI" id="CHEBI:15378"/>
        <dbReference type="ChEBI" id="CHEBI:15379"/>
        <dbReference type="ChEBI" id="CHEBI:35235"/>
        <dbReference type="ChEBI" id="CHEBI:61085"/>
        <dbReference type="EC" id="1.13.11.20"/>
    </reaction>
</comment>
<feature type="region of interest" description="Disordered" evidence="13">
    <location>
        <begin position="1"/>
        <end position="50"/>
    </location>
</feature>
<keyword evidence="9" id="KW-0560">Oxidoreductase</keyword>
<dbReference type="EMBL" id="HBUF01349961">
    <property type="protein sequence ID" value="CAG6712927.1"/>
    <property type="molecule type" value="Transcribed_RNA"/>
</dbReference>
<evidence type="ECO:0000256" key="5">
    <source>
        <dbReference type="ARBA" id="ARBA00013133"/>
    </source>
</evidence>
<dbReference type="CDD" id="cd10548">
    <property type="entry name" value="cupin_CDO"/>
    <property type="match status" value="1"/>
</dbReference>
<feature type="binding site" evidence="12">
    <location>
        <position position="386"/>
    </location>
    <ligand>
        <name>Fe cation</name>
        <dbReference type="ChEBI" id="CHEBI:24875"/>
        <note>catalytic</note>
    </ligand>
</feature>
<dbReference type="EC" id="1.13.11.20" evidence="5"/>
<evidence type="ECO:0000256" key="10">
    <source>
        <dbReference type="ARBA" id="ARBA00023004"/>
    </source>
</evidence>
<evidence type="ECO:0000256" key="11">
    <source>
        <dbReference type="PIRSR" id="PIRSR610300-50"/>
    </source>
</evidence>
<accession>A0A8D8UY64</accession>
<evidence type="ECO:0000313" key="14">
    <source>
        <dbReference type="EMBL" id="CAG6712927.1"/>
    </source>
</evidence>
<sequence length="510" mass="58194">MSQDSHLLEREKPIRSSPVSCSLTSKRSVSEDDLVQRESTSSVNGPTRSEAVAIQPETLARAKTCEYLRQRSYSEESGGYAPILPASKPVHSGKHAIEIKHCCLSPCDKPALLDERMKRMTIKVRSENKTYIVENSLETGETHTREQKDIFEELGECDMTGYGRKKPGMDSFRDTPEETETEFEDSLEESPHHLNNQIEFEQSESCTNGNALDSDFCQSNLNCTDRDDAGLKTHCGKMYEISNNSMNMDVKTPSTEISRDNNCADTEEKWLKSQCEKRCEDTNNNGITLDETSYFKQTQSINKVNPISNLNDLIEELHRVFNEDHVNVDYVEMVMMAYKSNPQEWKKYAKFDKFKYTRNLVDAGNDKFNLMILCWGEGHGSSVHDHADAHCFMKMLDGALQETRFAWPEEGNAEEREEDEEKPLQVIGRSTLKLNGVCYINDSLGLHRVENSSYSDRAVSLHLYSPPFNACTVFNERTGRTMISKVTFWSKFGKKDKILSEDKTQEIEDN</sequence>
<dbReference type="InterPro" id="IPR011051">
    <property type="entry name" value="RmlC_Cupin_sf"/>
</dbReference>
<dbReference type="SUPFAM" id="SSF51182">
    <property type="entry name" value="RmlC-like cupins"/>
    <property type="match status" value="1"/>
</dbReference>
<evidence type="ECO:0000256" key="13">
    <source>
        <dbReference type="SAM" id="MobiDB-lite"/>
    </source>
</evidence>
<dbReference type="InterPro" id="IPR014710">
    <property type="entry name" value="RmlC-like_jellyroll"/>
</dbReference>
<feature type="cross-link" description="3'-(S-cysteinyl)-tyrosine (Cys-Tyr)" evidence="11">
    <location>
        <begin position="391"/>
        <end position="464"/>
    </location>
</feature>
<name>A0A8D8UY64_9HEMI</name>
<dbReference type="GO" id="GO:0042412">
    <property type="term" value="P:taurine biosynthetic process"/>
    <property type="evidence" value="ECO:0007669"/>
    <property type="project" value="UniProtKB-UniPathway"/>
</dbReference>
<evidence type="ECO:0000256" key="12">
    <source>
        <dbReference type="PIRSR" id="PIRSR610300-51"/>
    </source>
</evidence>
<feature type="binding site" evidence="12">
    <location>
        <position position="384"/>
    </location>
    <ligand>
        <name>Fe cation</name>
        <dbReference type="ChEBI" id="CHEBI:24875"/>
        <note>catalytic</note>
    </ligand>
</feature>
<keyword evidence="8 14" id="KW-0223">Dioxygenase</keyword>
<dbReference type="Gene3D" id="2.60.120.10">
    <property type="entry name" value="Jelly Rolls"/>
    <property type="match status" value="1"/>
</dbReference>
<feature type="binding site" evidence="12">
    <location>
        <position position="447"/>
    </location>
    <ligand>
        <name>Fe cation</name>
        <dbReference type="ChEBI" id="CHEBI:24875"/>
        <note>catalytic</note>
    </ligand>
</feature>
<comment type="cofactor">
    <cofactor evidence="2">
        <name>Fe cation</name>
        <dbReference type="ChEBI" id="CHEBI:24875"/>
    </cofactor>
</comment>
<feature type="compositionally biased region" description="Polar residues" evidence="13">
    <location>
        <begin position="17"/>
        <end position="27"/>
    </location>
</feature>
<evidence type="ECO:0000256" key="3">
    <source>
        <dbReference type="ARBA" id="ARBA00004759"/>
    </source>
</evidence>
<evidence type="ECO:0000256" key="4">
    <source>
        <dbReference type="ARBA" id="ARBA00006622"/>
    </source>
</evidence>
<dbReference type="AlphaFoldDB" id="A0A8D8UY64"/>
<feature type="compositionally biased region" description="Polar residues" evidence="13">
    <location>
        <begin position="37"/>
        <end position="47"/>
    </location>
</feature>
<evidence type="ECO:0000256" key="7">
    <source>
        <dbReference type="ARBA" id="ARBA00022784"/>
    </source>
</evidence>
<dbReference type="Pfam" id="PF05995">
    <property type="entry name" value="CDO_I"/>
    <property type="match status" value="1"/>
</dbReference>
<dbReference type="PANTHER" id="PTHR12918">
    <property type="entry name" value="CYSTEINE DIOXYGENASE"/>
    <property type="match status" value="1"/>
</dbReference>
<evidence type="ECO:0000256" key="2">
    <source>
        <dbReference type="ARBA" id="ARBA00001962"/>
    </source>
</evidence>
<dbReference type="InterPro" id="IPR010300">
    <property type="entry name" value="CDO_1"/>
</dbReference>
<comment type="pathway">
    <text evidence="3">Organosulfur biosynthesis; taurine biosynthesis; hypotaurine from L-cysteine: step 1/2.</text>
</comment>
<dbReference type="PANTHER" id="PTHR12918:SF1">
    <property type="entry name" value="CYSTEINE DIOXYGENASE TYPE 1"/>
    <property type="match status" value="1"/>
</dbReference>
<dbReference type="GO" id="GO:0019448">
    <property type="term" value="P:L-cysteine catabolic process"/>
    <property type="evidence" value="ECO:0007669"/>
    <property type="project" value="TreeGrafter"/>
</dbReference>
<organism evidence="14">
    <name type="scientific">Cacopsylla melanoneura</name>
    <dbReference type="NCBI Taxonomy" id="428564"/>
    <lineage>
        <taxon>Eukaryota</taxon>
        <taxon>Metazoa</taxon>
        <taxon>Ecdysozoa</taxon>
        <taxon>Arthropoda</taxon>
        <taxon>Hexapoda</taxon>
        <taxon>Insecta</taxon>
        <taxon>Pterygota</taxon>
        <taxon>Neoptera</taxon>
        <taxon>Paraneoptera</taxon>
        <taxon>Hemiptera</taxon>
        <taxon>Sternorrhyncha</taxon>
        <taxon>Psylloidea</taxon>
        <taxon>Psyllidae</taxon>
        <taxon>Psyllinae</taxon>
        <taxon>Cacopsylla</taxon>
    </lineage>
</organism>
<comment type="similarity">
    <text evidence="4">Belongs to the cysteine dioxygenase family.</text>
</comment>
<keyword evidence="7 11" id="KW-0883">Thioether bond</keyword>
<dbReference type="FunFam" id="2.60.120.10:FF:000045">
    <property type="entry name" value="Cysteine dioxygenase 1"/>
    <property type="match status" value="1"/>
</dbReference>